<name>A0A645EQL9_9ZZZZ</name>
<comment type="caution">
    <text evidence="2">The sequence shown here is derived from an EMBL/GenBank/DDBJ whole genome shotgun (WGS) entry which is preliminary data.</text>
</comment>
<sequence>MGGDDGAALIELFVHGRKNGLRFSEAVAVNVIEGEMRIAQRFAAHAVADDAAGENRTAGSHEGDFGHDRDSFRVGKFNSDE</sequence>
<evidence type="ECO:0000256" key="1">
    <source>
        <dbReference type="SAM" id="MobiDB-lite"/>
    </source>
</evidence>
<organism evidence="2">
    <name type="scientific">bioreactor metagenome</name>
    <dbReference type="NCBI Taxonomy" id="1076179"/>
    <lineage>
        <taxon>unclassified sequences</taxon>
        <taxon>metagenomes</taxon>
        <taxon>ecological metagenomes</taxon>
    </lineage>
</organism>
<protein>
    <submittedName>
        <fullName evidence="2">Uncharacterized protein</fullName>
    </submittedName>
</protein>
<dbReference type="AlphaFoldDB" id="A0A645EQL9"/>
<accession>A0A645EQL9</accession>
<feature type="compositionally biased region" description="Basic and acidic residues" evidence="1">
    <location>
        <begin position="59"/>
        <end position="81"/>
    </location>
</feature>
<evidence type="ECO:0000313" key="2">
    <source>
        <dbReference type="EMBL" id="MPN03439.1"/>
    </source>
</evidence>
<proteinExistence type="predicted"/>
<reference evidence="2" key="1">
    <citation type="submission" date="2019-08" db="EMBL/GenBank/DDBJ databases">
        <authorList>
            <person name="Kucharzyk K."/>
            <person name="Murdoch R.W."/>
            <person name="Higgins S."/>
            <person name="Loffler F."/>
        </authorList>
    </citation>
    <scope>NUCLEOTIDE SEQUENCE</scope>
</reference>
<feature type="region of interest" description="Disordered" evidence="1">
    <location>
        <begin position="50"/>
        <end position="81"/>
    </location>
</feature>
<gene>
    <name evidence="2" type="ORF">SDC9_150669</name>
</gene>
<dbReference type="EMBL" id="VSSQ01049360">
    <property type="protein sequence ID" value="MPN03439.1"/>
    <property type="molecule type" value="Genomic_DNA"/>
</dbReference>